<accession>A0ABW7Z9S4</accession>
<dbReference type="EMBL" id="JBITGY010000016">
    <property type="protein sequence ID" value="MFI6504883.1"/>
    <property type="molecule type" value="Genomic_DNA"/>
</dbReference>
<dbReference type="InterPro" id="IPR005123">
    <property type="entry name" value="Oxoglu/Fe-dep_dioxygenase_dom"/>
</dbReference>
<keyword evidence="3" id="KW-0560">Oxidoreductase</keyword>
<dbReference type="SUPFAM" id="SSF51197">
    <property type="entry name" value="Clavaminate synthase-like"/>
    <property type="match status" value="1"/>
</dbReference>
<gene>
    <name evidence="5" type="ORF">ACIBG2_46385</name>
</gene>
<keyword evidence="3" id="KW-0408">Iron</keyword>
<evidence type="ECO:0000313" key="6">
    <source>
        <dbReference type="Proteomes" id="UP001612741"/>
    </source>
</evidence>
<evidence type="ECO:0000259" key="4">
    <source>
        <dbReference type="PROSITE" id="PS51471"/>
    </source>
</evidence>
<reference evidence="5 6" key="1">
    <citation type="submission" date="2024-10" db="EMBL/GenBank/DDBJ databases">
        <title>The Natural Products Discovery Center: Release of the First 8490 Sequenced Strains for Exploring Actinobacteria Biosynthetic Diversity.</title>
        <authorList>
            <person name="Kalkreuter E."/>
            <person name="Kautsar S.A."/>
            <person name="Yang D."/>
            <person name="Bader C.D."/>
            <person name="Teijaro C.N."/>
            <person name="Fluegel L."/>
            <person name="Davis C.M."/>
            <person name="Simpson J.R."/>
            <person name="Lauterbach L."/>
            <person name="Steele A.D."/>
            <person name="Gui C."/>
            <person name="Meng S."/>
            <person name="Li G."/>
            <person name="Viehrig K."/>
            <person name="Ye F."/>
            <person name="Su P."/>
            <person name="Kiefer A.F."/>
            <person name="Nichols A."/>
            <person name="Cepeda A.J."/>
            <person name="Yan W."/>
            <person name="Fan B."/>
            <person name="Jiang Y."/>
            <person name="Adhikari A."/>
            <person name="Zheng C.-J."/>
            <person name="Schuster L."/>
            <person name="Cowan T.M."/>
            <person name="Smanski M.J."/>
            <person name="Chevrette M.G."/>
            <person name="De Carvalho L.P.S."/>
            <person name="Shen B."/>
        </authorList>
    </citation>
    <scope>NUCLEOTIDE SEQUENCE [LARGE SCALE GENOMIC DNA]</scope>
    <source>
        <strain evidence="5 6">NPDC050545</strain>
    </source>
</reference>
<evidence type="ECO:0000256" key="3">
    <source>
        <dbReference type="RuleBase" id="RU003682"/>
    </source>
</evidence>
<dbReference type="PROSITE" id="PS51471">
    <property type="entry name" value="FE2OG_OXY"/>
    <property type="match status" value="1"/>
</dbReference>
<dbReference type="InterPro" id="IPR044861">
    <property type="entry name" value="IPNS-like_FE2OG_OXY"/>
</dbReference>
<dbReference type="Gene3D" id="2.60.120.330">
    <property type="entry name" value="B-lactam Antibiotic, Isopenicillin N Synthase, Chain"/>
    <property type="match status" value="1"/>
</dbReference>
<dbReference type="InterPro" id="IPR026992">
    <property type="entry name" value="DIOX_N"/>
</dbReference>
<name>A0ABW7Z9S4_9ACTN</name>
<proteinExistence type="inferred from homology"/>
<dbReference type="Proteomes" id="UP001612741">
    <property type="component" value="Unassembled WGS sequence"/>
</dbReference>
<dbReference type="PANTHER" id="PTHR47990">
    <property type="entry name" value="2-OXOGLUTARATE (2OG) AND FE(II)-DEPENDENT OXYGENASE SUPERFAMILY PROTEIN-RELATED"/>
    <property type="match status" value="1"/>
</dbReference>
<protein>
    <submittedName>
        <fullName evidence="5">2-oxoglutarate and iron-dependent oxygenase domain-containing protein</fullName>
    </submittedName>
</protein>
<comment type="caution">
    <text evidence="5">The sequence shown here is derived from an EMBL/GenBank/DDBJ whole genome shotgun (WGS) entry which is preliminary data.</text>
</comment>
<evidence type="ECO:0000313" key="5">
    <source>
        <dbReference type="EMBL" id="MFI6504883.1"/>
    </source>
</evidence>
<evidence type="ECO:0000256" key="2">
    <source>
        <dbReference type="ARBA" id="ARBA00023194"/>
    </source>
</evidence>
<dbReference type="InterPro" id="IPR050231">
    <property type="entry name" value="Iron_ascorbate_oxido_reductase"/>
</dbReference>
<keyword evidence="3" id="KW-0479">Metal-binding</keyword>
<feature type="domain" description="Fe2OG dioxygenase" evidence="4">
    <location>
        <begin position="166"/>
        <end position="332"/>
    </location>
</feature>
<keyword evidence="2" id="KW-0045">Antibiotic biosynthesis</keyword>
<sequence length="339" mass="37233">MAELRTFDVPETVTGSRADVTLGRTMVGTWRTDGIFQVAATTAQQEAALAAFEASWAFFALPREVKSRFVSDLTYSGYAATDEETGGETDCAESFTIFPDVPVCDLRVHARWPGHGPVPWPGSVYRRRMTAFTAGLGALGDQLLRLVALGLGMTAPGRLTGLTTHGWHQLRAVRLPSRTGRGTRGIGAHTDYGLLVITTQDEVGGMYVRPPIDGEKRPRNWLPGESTAGMYAGEEPWVYVRPRPRTFTVHPGDLLQLLTGGLLPATPNRSDLAGAERHAMTYFHEPSFVSLLEDPYGGEPLHYGTLVTNVLMHCHPDRPATRRILREGRLTTLRLPCLR</sequence>
<dbReference type="Pfam" id="PF03171">
    <property type="entry name" value="2OG-FeII_Oxy"/>
    <property type="match status" value="1"/>
</dbReference>
<comment type="similarity">
    <text evidence="3">Belongs to the iron/ascorbate-dependent oxidoreductase family.</text>
</comment>
<keyword evidence="6" id="KW-1185">Reference proteome</keyword>
<dbReference type="RefSeq" id="WP_397090823.1">
    <property type="nucleotide sequence ID" value="NZ_JBITGY010000016.1"/>
</dbReference>
<organism evidence="5 6">
    <name type="scientific">Nonomuraea typhae</name>
    <dbReference type="NCBI Taxonomy" id="2603600"/>
    <lineage>
        <taxon>Bacteria</taxon>
        <taxon>Bacillati</taxon>
        <taxon>Actinomycetota</taxon>
        <taxon>Actinomycetes</taxon>
        <taxon>Streptosporangiales</taxon>
        <taxon>Streptosporangiaceae</taxon>
        <taxon>Nonomuraea</taxon>
    </lineage>
</organism>
<dbReference type="InterPro" id="IPR027443">
    <property type="entry name" value="IPNS-like_sf"/>
</dbReference>
<dbReference type="Pfam" id="PF14226">
    <property type="entry name" value="DIOX_N"/>
    <property type="match status" value="1"/>
</dbReference>
<evidence type="ECO:0000256" key="1">
    <source>
        <dbReference type="ARBA" id="ARBA00004792"/>
    </source>
</evidence>
<comment type="pathway">
    <text evidence="1">Antibiotic biosynthesis.</text>
</comment>